<dbReference type="PATRIC" id="fig|1300345.3.peg.1296"/>
<accession>A0A0A2WL80</accession>
<reference evidence="2 3" key="1">
    <citation type="submission" date="2014-09" db="EMBL/GenBank/DDBJ databases">
        <title>Genome sequences of Lysobacter dokdonensis DS-58.</title>
        <authorList>
            <person name="Kim J.F."/>
            <person name="Kwak M.-J."/>
        </authorList>
    </citation>
    <scope>NUCLEOTIDE SEQUENCE [LARGE SCALE GENOMIC DNA]</scope>
    <source>
        <strain evidence="2 3">DS-58</strain>
    </source>
</reference>
<gene>
    <name evidence="2" type="ORF">LF41_2737</name>
</gene>
<evidence type="ECO:0000313" key="2">
    <source>
        <dbReference type="EMBL" id="KGQ19482.1"/>
    </source>
</evidence>
<comment type="caution">
    <text evidence="2">The sequence shown here is derived from an EMBL/GenBank/DDBJ whole genome shotgun (WGS) entry which is preliminary data.</text>
</comment>
<organism evidence="2 3">
    <name type="scientific">Lysobacter dokdonensis DS-58</name>
    <dbReference type="NCBI Taxonomy" id="1300345"/>
    <lineage>
        <taxon>Bacteria</taxon>
        <taxon>Pseudomonadati</taxon>
        <taxon>Pseudomonadota</taxon>
        <taxon>Gammaproteobacteria</taxon>
        <taxon>Lysobacterales</taxon>
        <taxon>Lysobacteraceae</taxon>
        <taxon>Noviluteimonas</taxon>
    </lineage>
</organism>
<feature type="region of interest" description="Disordered" evidence="1">
    <location>
        <begin position="1"/>
        <end position="43"/>
    </location>
</feature>
<keyword evidence="3" id="KW-1185">Reference proteome</keyword>
<dbReference type="EMBL" id="JRKJ01000007">
    <property type="protein sequence ID" value="KGQ19482.1"/>
    <property type="molecule type" value="Genomic_DNA"/>
</dbReference>
<dbReference type="Proteomes" id="UP000030518">
    <property type="component" value="Unassembled WGS sequence"/>
</dbReference>
<sequence>MIQTPRSRLGRFRTRSRVSPGPSRATRAAVSCAGGSGPDRAPE</sequence>
<dbReference type="AlphaFoldDB" id="A0A0A2WL80"/>
<proteinExistence type="predicted"/>
<name>A0A0A2WL80_9GAMM</name>
<evidence type="ECO:0000256" key="1">
    <source>
        <dbReference type="SAM" id="MobiDB-lite"/>
    </source>
</evidence>
<evidence type="ECO:0000313" key="3">
    <source>
        <dbReference type="Proteomes" id="UP000030518"/>
    </source>
</evidence>
<protein>
    <submittedName>
        <fullName evidence="2">Uncharacterized protein</fullName>
    </submittedName>
</protein>
<dbReference type="STRING" id="1300345.LF41_2737"/>